<dbReference type="EMBL" id="CP092620">
    <property type="protein sequence ID" value="UMM12074.1"/>
    <property type="molecule type" value="Genomic_DNA"/>
</dbReference>
<dbReference type="Proteomes" id="UP000829354">
    <property type="component" value="Chromosome I"/>
</dbReference>
<dbReference type="AlphaFoldDB" id="A0AAE9J2S9"/>
<name>A0AAE9J2S9_CAEBR</name>
<evidence type="ECO:0000313" key="1">
    <source>
        <dbReference type="EMBL" id="UMM12074.1"/>
    </source>
</evidence>
<accession>A0AAE9J2S9</accession>
<sequence length="89" mass="10219">MQKRDYPRGEANFFVLLSVGCSLCSPPTPEPNCGFSFDDEVDLLFHFFPFFAFWDSSLLQWHSRAISPQYLSCTRIAMFLRLALQESSG</sequence>
<keyword evidence="2" id="KW-1185">Reference proteome</keyword>
<gene>
    <name evidence="1" type="ORF">L5515_001038</name>
</gene>
<organism evidence="1 2">
    <name type="scientific">Caenorhabditis briggsae</name>
    <dbReference type="NCBI Taxonomy" id="6238"/>
    <lineage>
        <taxon>Eukaryota</taxon>
        <taxon>Metazoa</taxon>
        <taxon>Ecdysozoa</taxon>
        <taxon>Nematoda</taxon>
        <taxon>Chromadorea</taxon>
        <taxon>Rhabditida</taxon>
        <taxon>Rhabditina</taxon>
        <taxon>Rhabditomorpha</taxon>
        <taxon>Rhabditoidea</taxon>
        <taxon>Rhabditidae</taxon>
        <taxon>Peloderinae</taxon>
        <taxon>Caenorhabditis</taxon>
    </lineage>
</organism>
<proteinExistence type="predicted"/>
<dbReference type="PROSITE" id="PS51257">
    <property type="entry name" value="PROKAR_LIPOPROTEIN"/>
    <property type="match status" value="1"/>
</dbReference>
<evidence type="ECO:0000313" key="2">
    <source>
        <dbReference type="Proteomes" id="UP000829354"/>
    </source>
</evidence>
<reference evidence="1 2" key="1">
    <citation type="submission" date="2022-04" db="EMBL/GenBank/DDBJ databases">
        <title>Chromosome-level reference genomes for two strains of Caenorhabditis briggsae: an improved platform for comparative genomics.</title>
        <authorList>
            <person name="Stevens L."/>
            <person name="Andersen E."/>
        </authorList>
    </citation>
    <scope>NUCLEOTIDE SEQUENCE [LARGE SCALE GENOMIC DNA]</scope>
    <source>
        <strain evidence="1">VX34</strain>
        <tissue evidence="1">Whole-organism</tissue>
    </source>
</reference>
<protein>
    <submittedName>
        <fullName evidence="1">Uncharacterized protein</fullName>
    </submittedName>
</protein>